<keyword evidence="3" id="KW-1185">Reference proteome</keyword>
<feature type="transmembrane region" description="Helical" evidence="1">
    <location>
        <begin position="110"/>
        <end position="130"/>
    </location>
</feature>
<dbReference type="Proteomes" id="UP001184150">
    <property type="component" value="Unassembled WGS sequence"/>
</dbReference>
<keyword evidence="1" id="KW-0472">Membrane</keyword>
<dbReference type="InterPro" id="IPR008523">
    <property type="entry name" value="DUF805"/>
</dbReference>
<evidence type="ECO:0000313" key="2">
    <source>
        <dbReference type="EMBL" id="MDR6509655.1"/>
    </source>
</evidence>
<keyword evidence="1" id="KW-1133">Transmembrane helix</keyword>
<accession>A0ABU1MH47</accession>
<comment type="caution">
    <text evidence="2">The sequence shown here is derived from an EMBL/GenBank/DDBJ whole genome shotgun (WGS) entry which is preliminary data.</text>
</comment>
<dbReference type="PANTHER" id="PTHR34980:SF2">
    <property type="entry name" value="INNER MEMBRANE PROTEIN YHAH-RELATED"/>
    <property type="match status" value="1"/>
</dbReference>
<evidence type="ECO:0000313" key="3">
    <source>
        <dbReference type="Proteomes" id="UP001184150"/>
    </source>
</evidence>
<protein>
    <submittedName>
        <fullName evidence="2">Uncharacterized membrane protein YhaH (DUF805 family)</fullName>
    </submittedName>
</protein>
<organism evidence="2 3">
    <name type="scientific">Novosphingobium capsulatum</name>
    <dbReference type="NCBI Taxonomy" id="13688"/>
    <lineage>
        <taxon>Bacteria</taxon>
        <taxon>Pseudomonadati</taxon>
        <taxon>Pseudomonadota</taxon>
        <taxon>Alphaproteobacteria</taxon>
        <taxon>Sphingomonadales</taxon>
        <taxon>Sphingomonadaceae</taxon>
        <taxon>Novosphingobium</taxon>
    </lineage>
</organism>
<dbReference type="RefSeq" id="WP_062782536.1">
    <property type="nucleotide sequence ID" value="NZ_CP140000.1"/>
</dbReference>
<proteinExistence type="predicted"/>
<feature type="transmembrane region" description="Helical" evidence="1">
    <location>
        <begin position="78"/>
        <end position="98"/>
    </location>
</feature>
<feature type="transmembrane region" description="Helical" evidence="1">
    <location>
        <begin position="150"/>
        <end position="175"/>
    </location>
</feature>
<evidence type="ECO:0000256" key="1">
    <source>
        <dbReference type="SAM" id="Phobius"/>
    </source>
</evidence>
<sequence length="194" mass="20447">MLHAIKHGLRNLVTLTGRDGRKQFWLYAVFLLLLRWAVSTVATVPLMASTMNTAFTAARNSTDPAATATAVQANITAALPQIMLLGIVISLVTAAMLLSSLVRRLHDSGLSGWFALLPGVPYLISLAAAPREVAHTMAVMQQQGPGHPGAALHATNWSIAAIGWLALALLVAVAARPSTPGTNRYGPEPVDLDA</sequence>
<gene>
    <name evidence="2" type="ORF">J2792_000495</name>
</gene>
<reference evidence="2 3" key="1">
    <citation type="submission" date="2023-07" db="EMBL/GenBank/DDBJ databases">
        <title>Sorghum-associated microbial communities from plants grown in Nebraska, USA.</title>
        <authorList>
            <person name="Schachtman D."/>
        </authorList>
    </citation>
    <scope>NUCLEOTIDE SEQUENCE [LARGE SCALE GENOMIC DNA]</scope>
    <source>
        <strain evidence="2 3">DS1027</strain>
    </source>
</reference>
<keyword evidence="1" id="KW-0812">Transmembrane</keyword>
<dbReference type="Pfam" id="PF05656">
    <property type="entry name" value="DUF805"/>
    <property type="match status" value="1"/>
</dbReference>
<dbReference type="PANTHER" id="PTHR34980">
    <property type="entry name" value="INNER MEMBRANE PROTEIN-RELATED-RELATED"/>
    <property type="match status" value="1"/>
</dbReference>
<dbReference type="EMBL" id="JAVDRD010000001">
    <property type="protein sequence ID" value="MDR6509655.1"/>
    <property type="molecule type" value="Genomic_DNA"/>
</dbReference>
<name>A0ABU1MH47_9SPHN</name>
<feature type="transmembrane region" description="Helical" evidence="1">
    <location>
        <begin position="24"/>
        <end position="48"/>
    </location>
</feature>